<evidence type="ECO:0000256" key="1">
    <source>
        <dbReference type="ARBA" id="ARBA00022448"/>
    </source>
</evidence>
<keyword evidence="2" id="KW-0547">Nucleotide-binding</keyword>
<protein>
    <submittedName>
        <fullName evidence="5">ABC transporter, ATP-binding protein</fullName>
    </submittedName>
</protein>
<evidence type="ECO:0000259" key="4">
    <source>
        <dbReference type="PROSITE" id="PS50893"/>
    </source>
</evidence>
<accession>A0A0H4P747</accession>
<dbReference type="InterPro" id="IPR003593">
    <property type="entry name" value="AAA+_ATPase"/>
</dbReference>
<sequence>MLSVKLEGGGKKFQREWIFRNLNLDITVGKKTAIIGSNGSGKSTLLKCLSSQMPLTEGKLSFTQFNKNILEEDIYKHLTISAPYLEFPEELSLKEFLNFHFRFKNLIKGIDIPQLIEIMYLENSLNKPLSYFSSGMKQRLKLGICFFSDAPLLLLDEPTSNLDERGINWYRDLMQKYCSEKCVLIASNDKREFDFCENIISIEDYKLKRTL</sequence>
<evidence type="ECO:0000256" key="3">
    <source>
        <dbReference type="ARBA" id="ARBA00022840"/>
    </source>
</evidence>
<gene>
    <name evidence="5" type="ORF">CA2015_0828</name>
</gene>
<dbReference type="KEGG" id="camu:CA2015_0828"/>
<dbReference type="OrthoDB" id="9808363at2"/>
<dbReference type="PROSITE" id="PS00211">
    <property type="entry name" value="ABC_TRANSPORTER_1"/>
    <property type="match status" value="1"/>
</dbReference>
<feature type="domain" description="ABC transporter" evidence="4">
    <location>
        <begin position="4"/>
        <end position="211"/>
    </location>
</feature>
<dbReference type="InterPro" id="IPR017871">
    <property type="entry name" value="ABC_transporter-like_CS"/>
</dbReference>
<dbReference type="EMBL" id="CP012040">
    <property type="protein sequence ID" value="AKP50286.1"/>
    <property type="molecule type" value="Genomic_DNA"/>
</dbReference>
<dbReference type="PROSITE" id="PS50893">
    <property type="entry name" value="ABC_TRANSPORTER_2"/>
    <property type="match status" value="1"/>
</dbReference>
<keyword evidence="1" id="KW-0813">Transport</keyword>
<dbReference type="Pfam" id="PF00005">
    <property type="entry name" value="ABC_tran"/>
    <property type="match status" value="1"/>
</dbReference>
<evidence type="ECO:0000256" key="2">
    <source>
        <dbReference type="ARBA" id="ARBA00022741"/>
    </source>
</evidence>
<keyword evidence="3 5" id="KW-0067">ATP-binding</keyword>
<dbReference type="SUPFAM" id="SSF52540">
    <property type="entry name" value="P-loop containing nucleoside triphosphate hydrolases"/>
    <property type="match status" value="1"/>
</dbReference>
<dbReference type="GO" id="GO:0005524">
    <property type="term" value="F:ATP binding"/>
    <property type="evidence" value="ECO:0007669"/>
    <property type="project" value="UniProtKB-KW"/>
</dbReference>
<organism evidence="5 6">
    <name type="scientific">Cyclobacterium amurskyense</name>
    <dbReference type="NCBI Taxonomy" id="320787"/>
    <lineage>
        <taxon>Bacteria</taxon>
        <taxon>Pseudomonadati</taxon>
        <taxon>Bacteroidota</taxon>
        <taxon>Cytophagia</taxon>
        <taxon>Cytophagales</taxon>
        <taxon>Cyclobacteriaceae</taxon>
        <taxon>Cyclobacterium</taxon>
    </lineage>
</organism>
<name>A0A0H4P747_9BACT</name>
<dbReference type="InterPro" id="IPR003439">
    <property type="entry name" value="ABC_transporter-like_ATP-bd"/>
</dbReference>
<dbReference type="PANTHER" id="PTHR42939">
    <property type="entry name" value="ABC TRANSPORTER ATP-BINDING PROTEIN ALBC-RELATED"/>
    <property type="match status" value="1"/>
</dbReference>
<dbReference type="STRING" id="320787.CA2015_0828"/>
<dbReference type="GO" id="GO:0016887">
    <property type="term" value="F:ATP hydrolysis activity"/>
    <property type="evidence" value="ECO:0007669"/>
    <property type="project" value="InterPro"/>
</dbReference>
<proteinExistence type="predicted"/>
<dbReference type="RefSeq" id="WP_048640743.1">
    <property type="nucleotide sequence ID" value="NZ_CP012040.1"/>
</dbReference>
<evidence type="ECO:0000313" key="6">
    <source>
        <dbReference type="Proteomes" id="UP000036520"/>
    </source>
</evidence>
<dbReference type="AlphaFoldDB" id="A0A0H4P747"/>
<dbReference type="PANTHER" id="PTHR42939:SF1">
    <property type="entry name" value="ABC TRANSPORTER ATP-BINDING PROTEIN ALBC-RELATED"/>
    <property type="match status" value="1"/>
</dbReference>
<dbReference type="InterPro" id="IPR027417">
    <property type="entry name" value="P-loop_NTPase"/>
</dbReference>
<keyword evidence="6" id="KW-1185">Reference proteome</keyword>
<reference evidence="5 6" key="1">
    <citation type="submission" date="2015-07" db="EMBL/GenBank/DDBJ databases">
        <authorList>
            <person name="Kim K.M."/>
        </authorList>
    </citation>
    <scope>NUCLEOTIDE SEQUENCE [LARGE SCALE GENOMIC DNA]</scope>
    <source>
        <strain evidence="5 6">KCTC 12363</strain>
    </source>
</reference>
<dbReference type="Proteomes" id="UP000036520">
    <property type="component" value="Chromosome"/>
</dbReference>
<dbReference type="SMART" id="SM00382">
    <property type="entry name" value="AAA"/>
    <property type="match status" value="1"/>
</dbReference>
<dbReference type="Gene3D" id="3.40.50.300">
    <property type="entry name" value="P-loop containing nucleotide triphosphate hydrolases"/>
    <property type="match status" value="1"/>
</dbReference>
<dbReference type="InterPro" id="IPR051782">
    <property type="entry name" value="ABC_Transporter_VariousFunc"/>
</dbReference>
<evidence type="ECO:0000313" key="5">
    <source>
        <dbReference type="EMBL" id="AKP50286.1"/>
    </source>
</evidence>